<dbReference type="InterPro" id="IPR027417">
    <property type="entry name" value="P-loop_NTPase"/>
</dbReference>
<protein>
    <submittedName>
        <fullName evidence="3">Sulfate/thiosulfate import ATP-binding protein CysA</fullName>
        <ecNumber evidence="3">3.6.3.25</ecNumber>
    </submittedName>
</protein>
<dbReference type="InterPro" id="IPR013611">
    <property type="entry name" value="Transp-assoc_OB_typ2"/>
</dbReference>
<dbReference type="InterPro" id="IPR008995">
    <property type="entry name" value="Mo/tungstate-bd_C_term_dom"/>
</dbReference>
<dbReference type="Pfam" id="PF00005">
    <property type="entry name" value="ABC_tran"/>
    <property type="match status" value="1"/>
</dbReference>
<dbReference type="PROSITE" id="PS50893">
    <property type="entry name" value="ABC_TRANSPORTER_2"/>
    <property type="match status" value="1"/>
</dbReference>
<reference evidence="3 4" key="1">
    <citation type="submission" date="2018-01" db="EMBL/GenBank/DDBJ databases">
        <title>Draft Genome Sequence of Komagataeibacter maltaceti LMG 1529, a Vinegar Producing Acetic Acid Bacterium Isolated from Malt Vinegar Brewery Acetifiers.</title>
        <authorList>
            <person name="Zhang Q."/>
            <person name="Hollensteiner J."/>
            <person name="Poehlein A."/>
            <person name="Daniel R."/>
        </authorList>
    </citation>
    <scope>NUCLEOTIDE SEQUENCE [LARGE SCALE GENOMIC DNA]</scope>
    <source>
        <strain evidence="3 4">LMG 1529</strain>
    </source>
</reference>
<name>A0A2S3W1S2_9PROT</name>
<dbReference type="SUPFAM" id="SSF50331">
    <property type="entry name" value="MOP-like"/>
    <property type="match status" value="1"/>
</dbReference>
<dbReference type="InterPro" id="IPR050093">
    <property type="entry name" value="ABC_SmlMolc_Importer"/>
</dbReference>
<dbReference type="EMBL" id="POTC01000016">
    <property type="protein sequence ID" value="POF62819.1"/>
    <property type="molecule type" value="Genomic_DNA"/>
</dbReference>
<keyword evidence="3" id="KW-0378">Hydrolase</keyword>
<dbReference type="GO" id="GO:0016887">
    <property type="term" value="F:ATP hydrolysis activity"/>
    <property type="evidence" value="ECO:0007669"/>
    <property type="project" value="InterPro"/>
</dbReference>
<keyword evidence="3" id="KW-0547">Nucleotide-binding</keyword>
<dbReference type="PANTHER" id="PTHR42781:SF4">
    <property type="entry name" value="SPERMIDINE_PUTRESCINE IMPORT ATP-BINDING PROTEIN POTA"/>
    <property type="match status" value="1"/>
</dbReference>
<feature type="domain" description="ABC transporter" evidence="2">
    <location>
        <begin position="4"/>
        <end position="234"/>
    </location>
</feature>
<evidence type="ECO:0000313" key="3">
    <source>
        <dbReference type="EMBL" id="POF62819.1"/>
    </source>
</evidence>
<dbReference type="Proteomes" id="UP000237344">
    <property type="component" value="Unassembled WGS sequence"/>
</dbReference>
<dbReference type="RefSeq" id="WP_110095158.1">
    <property type="nucleotide sequence ID" value="NZ_NKUE01000017.1"/>
</dbReference>
<dbReference type="OrthoDB" id="7280760at2"/>
<comment type="caution">
    <text evidence="3">The sequence shown here is derived from an EMBL/GenBank/DDBJ whole genome shotgun (WGS) entry which is preliminary data.</text>
</comment>
<organism evidence="3 4">
    <name type="scientific">Novacetimonas maltaceti</name>
    <dbReference type="NCBI Taxonomy" id="1203393"/>
    <lineage>
        <taxon>Bacteria</taxon>
        <taxon>Pseudomonadati</taxon>
        <taxon>Pseudomonadota</taxon>
        <taxon>Alphaproteobacteria</taxon>
        <taxon>Acetobacterales</taxon>
        <taxon>Acetobacteraceae</taxon>
        <taxon>Novacetimonas</taxon>
    </lineage>
</organism>
<dbReference type="Gene3D" id="3.40.50.300">
    <property type="entry name" value="P-loop containing nucleotide triphosphate hydrolases"/>
    <property type="match status" value="1"/>
</dbReference>
<sequence>MPPFSSRLVVRNFTALAGTRPFSFGVGAGECHALLGTRGEYLSIMADALAGHRPALDGNVVVGGIDVTDRPPLTRMCGLWSARDPLFAHMTVFANLLFPLRVRGIARAEATDRARQAVALLGLEGLEELRPAMLDEEQALRVGLARVMVTAPPVIVLDDPFAALPPDRRRSMRGFLGRLVRARDLCVVMTTCDRDDALVMAERIGFVHGPDLLQTGTAADLFDRPSCDRVATGFADANALTGRVEQIEEDVAVIHLPGGLTVQAMAAPGLVEDSLCTVCVRPDRIATLFPARPGAMGGIAGEDGEPAMLPAVLVDMRHMGTYIRMRLRLSNGDEMLVRRPPLQIVCGVEPGRPALLAWQAGQAIAFPFRHEMR</sequence>
<keyword evidence="4" id="KW-1185">Reference proteome</keyword>
<dbReference type="GO" id="GO:0022857">
    <property type="term" value="F:transmembrane transporter activity"/>
    <property type="evidence" value="ECO:0007669"/>
    <property type="project" value="InterPro"/>
</dbReference>
<accession>A0A2S3W1S2</accession>
<dbReference type="GO" id="GO:0043190">
    <property type="term" value="C:ATP-binding cassette (ABC) transporter complex"/>
    <property type="evidence" value="ECO:0007669"/>
    <property type="project" value="InterPro"/>
</dbReference>
<proteinExistence type="predicted"/>
<keyword evidence="1" id="KW-0813">Transport</keyword>
<dbReference type="AlphaFoldDB" id="A0A2S3W1S2"/>
<dbReference type="SUPFAM" id="SSF52540">
    <property type="entry name" value="P-loop containing nucleoside triphosphate hydrolases"/>
    <property type="match status" value="1"/>
</dbReference>
<dbReference type="Pfam" id="PF08402">
    <property type="entry name" value="TOBE_2"/>
    <property type="match status" value="1"/>
</dbReference>
<dbReference type="InterPro" id="IPR003439">
    <property type="entry name" value="ABC_transporter-like_ATP-bd"/>
</dbReference>
<keyword evidence="3" id="KW-0067">ATP-binding</keyword>
<gene>
    <name evidence="3" type="primary">cysA_1</name>
    <name evidence="3" type="ORF">KMAL_15410</name>
</gene>
<dbReference type="EC" id="3.6.3.25" evidence="3"/>
<dbReference type="PANTHER" id="PTHR42781">
    <property type="entry name" value="SPERMIDINE/PUTRESCINE IMPORT ATP-BINDING PROTEIN POTA"/>
    <property type="match status" value="1"/>
</dbReference>
<dbReference type="GO" id="GO:0005524">
    <property type="term" value="F:ATP binding"/>
    <property type="evidence" value="ECO:0007669"/>
    <property type="project" value="UniProtKB-KW"/>
</dbReference>
<evidence type="ECO:0000259" key="2">
    <source>
        <dbReference type="PROSITE" id="PS50893"/>
    </source>
</evidence>
<evidence type="ECO:0000313" key="4">
    <source>
        <dbReference type="Proteomes" id="UP000237344"/>
    </source>
</evidence>
<evidence type="ECO:0000256" key="1">
    <source>
        <dbReference type="ARBA" id="ARBA00022448"/>
    </source>
</evidence>